<proteinExistence type="predicted"/>
<dbReference type="PANTHER" id="PTHR12526:SF630">
    <property type="entry name" value="GLYCOSYLTRANSFERASE"/>
    <property type="match status" value="1"/>
</dbReference>
<dbReference type="Gene3D" id="3.40.50.2000">
    <property type="entry name" value="Glycogen Phosphorylase B"/>
    <property type="match status" value="2"/>
</dbReference>
<dbReference type="PANTHER" id="PTHR12526">
    <property type="entry name" value="GLYCOSYLTRANSFERASE"/>
    <property type="match status" value="1"/>
</dbReference>
<dbReference type="SUPFAM" id="SSF53756">
    <property type="entry name" value="UDP-Glycosyltransferase/glycogen phosphorylase"/>
    <property type="match status" value="1"/>
</dbReference>
<keyword evidence="4" id="KW-1185">Reference proteome</keyword>
<protein>
    <submittedName>
        <fullName evidence="3">Glycosyltransferase involved in cell wall biosynthesis</fullName>
    </submittedName>
</protein>
<sequence>MKNVAIMISSLKGGGAERVASLLSQQLFKKYNLYLIVFDSEDIAYQFEGNLIDLKMKSQSNFIFKTWNAFFRLRKVKLLKKELKIDTTISFLDGPNIINILSRKKGRVIVSVRNYVSIQSKGIYGTINKYLIKKIYNRSDKIIGVSNVIKKDLISNYGTNKKKIVTIYNFYDLERIRSLAKEPLEEEYQNIFKSKVIITVGRLNHFKGQWHLIRAFKKINNYNKEFKLIILGSGELESYLRELIKNLELEQNICLLGFKNNPYKYIYNSDLFILPSLSEGFPNTLVEAVACDVPVVSSDCKSGPREILAPDTDWQYQCKAVEYATYGTLVPVCDGNYYNYDEPLSKEENIMADTLLELLNNEKLQKEYKKAGKSRVEDFGIKNLIKEWEKNIEL</sequence>
<evidence type="ECO:0000259" key="1">
    <source>
        <dbReference type="Pfam" id="PF00534"/>
    </source>
</evidence>
<feature type="domain" description="Glycosyl transferase family 1" evidence="1">
    <location>
        <begin position="193"/>
        <end position="310"/>
    </location>
</feature>
<dbReference type="InterPro" id="IPR028098">
    <property type="entry name" value="Glyco_trans_4-like_N"/>
</dbReference>
<accession>A0A4R2L0X2</accession>
<dbReference type="GO" id="GO:0016757">
    <property type="term" value="F:glycosyltransferase activity"/>
    <property type="evidence" value="ECO:0007669"/>
    <property type="project" value="InterPro"/>
</dbReference>
<feature type="domain" description="Glycosyltransferase subfamily 4-like N-terminal" evidence="2">
    <location>
        <begin position="14"/>
        <end position="175"/>
    </location>
</feature>
<dbReference type="OrthoDB" id="9762705at2"/>
<dbReference type="Proteomes" id="UP000294919">
    <property type="component" value="Unassembled WGS sequence"/>
</dbReference>
<dbReference type="Pfam" id="PF00534">
    <property type="entry name" value="Glycos_transf_1"/>
    <property type="match status" value="1"/>
</dbReference>
<dbReference type="InterPro" id="IPR001296">
    <property type="entry name" value="Glyco_trans_1"/>
</dbReference>
<evidence type="ECO:0000313" key="4">
    <source>
        <dbReference type="Proteomes" id="UP000294919"/>
    </source>
</evidence>
<keyword evidence="3" id="KW-0808">Transferase</keyword>
<reference evidence="3 4" key="1">
    <citation type="submission" date="2019-03" db="EMBL/GenBank/DDBJ databases">
        <title>Genomic Encyclopedia of Type Strains, Phase IV (KMG-IV): sequencing the most valuable type-strain genomes for metagenomic binning, comparative biology and taxonomic classification.</title>
        <authorList>
            <person name="Goeker M."/>
        </authorList>
    </citation>
    <scope>NUCLEOTIDE SEQUENCE [LARGE SCALE GENOMIC DNA]</scope>
    <source>
        <strain evidence="3 4">DSM 102940</strain>
    </source>
</reference>
<dbReference type="RefSeq" id="WP_132243432.1">
    <property type="nucleotide sequence ID" value="NZ_SLWV01000004.1"/>
</dbReference>
<dbReference type="Pfam" id="PF13439">
    <property type="entry name" value="Glyco_transf_4"/>
    <property type="match status" value="1"/>
</dbReference>
<evidence type="ECO:0000313" key="3">
    <source>
        <dbReference type="EMBL" id="TCO78827.1"/>
    </source>
</evidence>
<gene>
    <name evidence="3" type="ORF">EV214_104214</name>
</gene>
<dbReference type="EMBL" id="SLWV01000004">
    <property type="protein sequence ID" value="TCO78827.1"/>
    <property type="molecule type" value="Genomic_DNA"/>
</dbReference>
<dbReference type="AlphaFoldDB" id="A0A4R2L0X2"/>
<organism evidence="3 4">
    <name type="scientific">Marinisporobacter balticus</name>
    <dbReference type="NCBI Taxonomy" id="2018667"/>
    <lineage>
        <taxon>Bacteria</taxon>
        <taxon>Bacillati</taxon>
        <taxon>Bacillota</taxon>
        <taxon>Clostridia</taxon>
        <taxon>Peptostreptococcales</taxon>
        <taxon>Thermotaleaceae</taxon>
        <taxon>Marinisporobacter</taxon>
    </lineage>
</organism>
<evidence type="ECO:0000259" key="2">
    <source>
        <dbReference type="Pfam" id="PF13439"/>
    </source>
</evidence>
<name>A0A4R2L0X2_9FIRM</name>
<comment type="caution">
    <text evidence="3">The sequence shown here is derived from an EMBL/GenBank/DDBJ whole genome shotgun (WGS) entry which is preliminary data.</text>
</comment>
<dbReference type="CDD" id="cd03811">
    <property type="entry name" value="GT4_GT28_WabH-like"/>
    <property type="match status" value="1"/>
</dbReference>